<evidence type="ECO:0000256" key="2">
    <source>
        <dbReference type="ARBA" id="ARBA00010871"/>
    </source>
</evidence>
<dbReference type="NCBIfam" id="NF002378">
    <property type="entry name" value="PRK01372.1"/>
    <property type="match status" value="1"/>
</dbReference>
<dbReference type="Pfam" id="PF07478">
    <property type="entry name" value="Dala_Dala_lig_C"/>
    <property type="match status" value="1"/>
</dbReference>
<evidence type="ECO:0000256" key="7">
    <source>
        <dbReference type="ARBA" id="ARBA00022842"/>
    </source>
</evidence>
<dbReference type="PROSITE" id="PS50975">
    <property type="entry name" value="ATP_GRASP"/>
    <property type="match status" value="1"/>
</dbReference>
<dbReference type="FunFam" id="3.30.470.20:FF:000008">
    <property type="entry name" value="D-alanine--D-alanine ligase"/>
    <property type="match status" value="1"/>
</dbReference>
<evidence type="ECO:0000256" key="1">
    <source>
        <dbReference type="ARBA" id="ARBA00001936"/>
    </source>
</evidence>
<feature type="binding site" evidence="14">
    <location>
        <position position="271"/>
    </location>
    <ligand>
        <name>Mg(2+)</name>
        <dbReference type="ChEBI" id="CHEBI:18420"/>
        <label>2</label>
    </ligand>
</feature>
<comment type="subcellular location">
    <subcellularLocation>
        <location evidence="12">Cytoplasm</location>
    </subcellularLocation>
</comment>
<comment type="similarity">
    <text evidence="2 12">Belongs to the D-alanine--D-alanine ligase family.</text>
</comment>
<dbReference type="GO" id="GO:0008360">
    <property type="term" value="P:regulation of cell shape"/>
    <property type="evidence" value="ECO:0007669"/>
    <property type="project" value="UniProtKB-KW"/>
</dbReference>
<dbReference type="Gene3D" id="3.30.1490.20">
    <property type="entry name" value="ATP-grasp fold, A domain"/>
    <property type="match status" value="1"/>
</dbReference>
<dbReference type="GO" id="GO:0009252">
    <property type="term" value="P:peptidoglycan biosynthetic process"/>
    <property type="evidence" value="ECO:0007669"/>
    <property type="project" value="UniProtKB-UniRule"/>
</dbReference>
<keyword evidence="5 15" id="KW-0547">Nucleotide-binding</keyword>
<evidence type="ECO:0000256" key="5">
    <source>
        <dbReference type="ARBA" id="ARBA00022741"/>
    </source>
</evidence>
<comment type="cofactor">
    <cofactor evidence="1">
        <name>Mn(2+)</name>
        <dbReference type="ChEBI" id="CHEBI:29035"/>
    </cofactor>
</comment>
<keyword evidence="8 12" id="KW-0133">Cell shape</keyword>
<dbReference type="InterPro" id="IPR011761">
    <property type="entry name" value="ATP-grasp"/>
</dbReference>
<evidence type="ECO:0000256" key="10">
    <source>
        <dbReference type="ARBA" id="ARBA00023211"/>
    </source>
</evidence>
<reference evidence="17" key="1">
    <citation type="submission" date="2020-10" db="EMBL/GenBank/DDBJ databases">
        <title>Microbiome of the Black Sea water column analyzed by genome centric metagenomics.</title>
        <authorList>
            <person name="Cabello-Yeves P.J."/>
            <person name="Callieri C."/>
            <person name="Picazo A."/>
            <person name="Mehrshad M."/>
            <person name="Haro-Moreno J.M."/>
            <person name="Roda-Garcia J."/>
            <person name="Dzembekova N."/>
            <person name="Slabakova V."/>
            <person name="Slabakova N."/>
            <person name="Moncheva S."/>
            <person name="Rodriguez-Valera F."/>
        </authorList>
    </citation>
    <scope>NUCLEOTIDE SEQUENCE</scope>
    <source>
        <strain evidence="17">BS30m-G43</strain>
    </source>
</reference>
<comment type="cofactor">
    <cofactor evidence="14">
        <name>Mg(2+)</name>
        <dbReference type="ChEBI" id="CHEBI:18420"/>
    </cofactor>
    <cofactor evidence="14">
        <name>Mn(2+)</name>
        <dbReference type="ChEBI" id="CHEBI:29035"/>
    </cofactor>
    <text evidence="14">Binds 2 magnesium or manganese ions per subunit.</text>
</comment>
<comment type="caution">
    <text evidence="17">The sequence shown here is derived from an EMBL/GenBank/DDBJ whole genome shotgun (WGS) entry which is preliminary data.</text>
</comment>
<proteinExistence type="inferred from homology"/>
<evidence type="ECO:0000256" key="4">
    <source>
        <dbReference type="ARBA" id="ARBA00022723"/>
    </source>
</evidence>
<evidence type="ECO:0000256" key="11">
    <source>
        <dbReference type="ARBA" id="ARBA00023316"/>
    </source>
</evidence>
<accession>A0A937JAQ2</accession>
<feature type="binding site" evidence="14">
    <location>
        <position position="271"/>
    </location>
    <ligand>
        <name>Mg(2+)</name>
        <dbReference type="ChEBI" id="CHEBI:18420"/>
        <label>1</label>
    </ligand>
</feature>
<evidence type="ECO:0000256" key="9">
    <source>
        <dbReference type="ARBA" id="ARBA00022984"/>
    </source>
</evidence>
<feature type="active site" evidence="13">
    <location>
        <position position="282"/>
    </location>
</feature>
<feature type="active site" evidence="13">
    <location>
        <position position="152"/>
    </location>
</feature>
<dbReference type="Gene3D" id="3.40.50.20">
    <property type="match status" value="1"/>
</dbReference>
<dbReference type="GO" id="GO:0046872">
    <property type="term" value="F:metal ion binding"/>
    <property type="evidence" value="ECO:0007669"/>
    <property type="project" value="UniProtKB-KW"/>
</dbReference>
<dbReference type="HAMAP" id="MF_00047">
    <property type="entry name" value="Dala_Dala_lig"/>
    <property type="match status" value="1"/>
</dbReference>
<evidence type="ECO:0000256" key="13">
    <source>
        <dbReference type="PIRSR" id="PIRSR039102-1"/>
    </source>
</evidence>
<evidence type="ECO:0000256" key="8">
    <source>
        <dbReference type="ARBA" id="ARBA00022960"/>
    </source>
</evidence>
<comment type="pathway">
    <text evidence="12">Cell wall biogenesis; peptidoglycan biosynthesis.</text>
</comment>
<evidence type="ECO:0000256" key="14">
    <source>
        <dbReference type="PIRSR" id="PIRSR039102-3"/>
    </source>
</evidence>
<dbReference type="Proteomes" id="UP000705230">
    <property type="component" value="Unassembled WGS sequence"/>
</dbReference>
<dbReference type="InterPro" id="IPR013815">
    <property type="entry name" value="ATP_grasp_subdomain_1"/>
</dbReference>
<feature type="binding site" evidence="14">
    <location>
        <position position="258"/>
    </location>
    <ligand>
        <name>Mg(2+)</name>
        <dbReference type="ChEBI" id="CHEBI:18420"/>
        <label>1</label>
    </ligand>
</feature>
<feature type="active site" evidence="13">
    <location>
        <position position="17"/>
    </location>
</feature>
<comment type="function">
    <text evidence="12">Cell wall formation.</text>
</comment>
<dbReference type="GO" id="GO:0005524">
    <property type="term" value="F:ATP binding"/>
    <property type="evidence" value="ECO:0007669"/>
    <property type="project" value="UniProtKB-UniRule"/>
</dbReference>
<gene>
    <name evidence="12" type="primary">ddl</name>
    <name evidence="17" type="ORF">ISR29_02375</name>
</gene>
<name>A0A937JAQ2_9GAMM</name>
<evidence type="ECO:0000256" key="12">
    <source>
        <dbReference type="HAMAP-Rule" id="MF_00047"/>
    </source>
</evidence>
<dbReference type="InterPro" id="IPR011095">
    <property type="entry name" value="Dala_Dala_lig_C"/>
</dbReference>
<evidence type="ECO:0000256" key="3">
    <source>
        <dbReference type="ARBA" id="ARBA00022598"/>
    </source>
</evidence>
<dbReference type="EMBL" id="JADHSG010000002">
    <property type="protein sequence ID" value="MBL6903025.1"/>
    <property type="molecule type" value="Genomic_DNA"/>
</dbReference>
<dbReference type="InterPro" id="IPR005905">
    <property type="entry name" value="D_ala_D_ala"/>
</dbReference>
<dbReference type="GO" id="GO:0008716">
    <property type="term" value="F:D-alanine-D-alanine ligase activity"/>
    <property type="evidence" value="ECO:0007669"/>
    <property type="project" value="UniProtKB-UniRule"/>
</dbReference>
<keyword evidence="11 12" id="KW-0961">Cell wall biogenesis/degradation</keyword>
<evidence type="ECO:0000259" key="16">
    <source>
        <dbReference type="PROSITE" id="PS50975"/>
    </source>
</evidence>
<dbReference type="GO" id="GO:0071555">
    <property type="term" value="P:cell wall organization"/>
    <property type="evidence" value="ECO:0007669"/>
    <property type="project" value="UniProtKB-KW"/>
</dbReference>
<dbReference type="EC" id="6.3.2.4" evidence="12"/>
<evidence type="ECO:0000256" key="6">
    <source>
        <dbReference type="ARBA" id="ARBA00022840"/>
    </source>
</evidence>
<dbReference type="PANTHER" id="PTHR23132:SF23">
    <property type="entry name" value="D-ALANINE--D-ALANINE LIGASE B"/>
    <property type="match status" value="1"/>
</dbReference>
<dbReference type="PIRSF" id="PIRSF039102">
    <property type="entry name" value="Ddl/VanB"/>
    <property type="match status" value="1"/>
</dbReference>
<keyword evidence="3 12" id="KW-0436">Ligase</keyword>
<dbReference type="SUPFAM" id="SSF52440">
    <property type="entry name" value="PreATP-grasp domain"/>
    <property type="match status" value="1"/>
</dbReference>
<sequence length="308" mass="35200">MAEIKSIVVLYGGASSERDISLESGKGIYEAIDQLGYFVKLKDYNNLEKLEDLKKYDLVFIALHGFEGESGILQKNLDNLGILYTGSKYLSCKNTWNKSKFKDILESALIPTPRGFSVDRIHSNMQSPFNKFHKEYNEEIKNLFLKPEEDGSSVDIFEVNCESDLEIAIRDAQNPNRAFIFEESIKFKEFTVSILDNKCLPIIEIKTTNNFYDYDAKYISETTQLIEADLDEKNKNKIHNMALNAFKELGCVKWGRVDILQDKNQHLYILEINTVPGMTSHSCLPRAAEISGISYKELVQIIIEDAHL</sequence>
<keyword evidence="7 14" id="KW-0460">Magnesium</keyword>
<dbReference type="PANTHER" id="PTHR23132">
    <property type="entry name" value="D-ALANINE--D-ALANINE LIGASE"/>
    <property type="match status" value="1"/>
</dbReference>
<organism evidence="17 18">
    <name type="scientific">SAR86 cluster bacterium</name>
    <dbReference type="NCBI Taxonomy" id="2030880"/>
    <lineage>
        <taxon>Bacteria</taxon>
        <taxon>Pseudomonadati</taxon>
        <taxon>Pseudomonadota</taxon>
        <taxon>Gammaproteobacteria</taxon>
        <taxon>SAR86 cluster</taxon>
    </lineage>
</organism>
<keyword evidence="6 15" id="KW-0067">ATP-binding</keyword>
<dbReference type="SUPFAM" id="SSF56059">
    <property type="entry name" value="Glutathione synthetase ATP-binding domain-like"/>
    <property type="match status" value="1"/>
</dbReference>
<keyword evidence="10 14" id="KW-0464">Manganese</keyword>
<evidence type="ECO:0000256" key="15">
    <source>
        <dbReference type="PROSITE-ProRule" id="PRU00409"/>
    </source>
</evidence>
<dbReference type="Gene3D" id="3.30.470.20">
    <property type="entry name" value="ATP-grasp fold, B domain"/>
    <property type="match status" value="1"/>
</dbReference>
<dbReference type="GO" id="GO:0005737">
    <property type="term" value="C:cytoplasm"/>
    <property type="evidence" value="ECO:0007669"/>
    <property type="project" value="UniProtKB-SubCell"/>
</dbReference>
<dbReference type="InterPro" id="IPR016185">
    <property type="entry name" value="PreATP-grasp_dom_sf"/>
</dbReference>
<comment type="catalytic activity">
    <reaction evidence="12">
        <text>2 D-alanine + ATP = D-alanyl-D-alanine + ADP + phosphate + H(+)</text>
        <dbReference type="Rhea" id="RHEA:11224"/>
        <dbReference type="ChEBI" id="CHEBI:15378"/>
        <dbReference type="ChEBI" id="CHEBI:30616"/>
        <dbReference type="ChEBI" id="CHEBI:43474"/>
        <dbReference type="ChEBI" id="CHEBI:57416"/>
        <dbReference type="ChEBI" id="CHEBI:57822"/>
        <dbReference type="ChEBI" id="CHEBI:456216"/>
        <dbReference type="EC" id="6.3.2.4"/>
    </reaction>
</comment>
<feature type="binding site" evidence="14">
    <location>
        <position position="273"/>
    </location>
    <ligand>
        <name>Mg(2+)</name>
        <dbReference type="ChEBI" id="CHEBI:18420"/>
        <label>2</label>
    </ligand>
</feature>
<feature type="domain" description="ATP-grasp" evidence="16">
    <location>
        <begin position="102"/>
        <end position="304"/>
    </location>
</feature>
<protein>
    <recommendedName>
        <fullName evidence="12">D-alanine--D-alanine ligase</fullName>
        <ecNumber evidence="12">6.3.2.4</ecNumber>
    </recommendedName>
    <alternativeName>
        <fullName evidence="12">D-Ala-D-Ala ligase</fullName>
    </alternativeName>
    <alternativeName>
        <fullName evidence="12">D-alanylalanine synthetase</fullName>
    </alternativeName>
</protein>
<keyword evidence="12" id="KW-0963">Cytoplasm</keyword>
<dbReference type="AlphaFoldDB" id="A0A937JAQ2"/>
<keyword evidence="9 12" id="KW-0573">Peptidoglycan synthesis</keyword>
<evidence type="ECO:0000313" key="18">
    <source>
        <dbReference type="Proteomes" id="UP000705230"/>
    </source>
</evidence>
<keyword evidence="4 14" id="KW-0479">Metal-binding</keyword>
<evidence type="ECO:0000313" key="17">
    <source>
        <dbReference type="EMBL" id="MBL6903025.1"/>
    </source>
</evidence>